<name>A0A183G2M8_HELPZ</name>
<feature type="coiled-coil region" evidence="1">
    <location>
        <begin position="207"/>
        <end position="234"/>
    </location>
</feature>
<sequence>MDGSEATFLLNICEPSRRFWWLFVFASFLLFVMDSLMIATRSKAGHIIGKEWTSEWSIGLGGDAGYAYVAEKSVDLVYLMGAQNDVVNTTNETLRGTTADSSENRVPAEVSELRVAIRDIASCVEEQLDQQLRGLSRKKRDILLEELRNAVSMAEAKMESAFQHAVGADCPAARLGTSIQHSMQDPPLASREAAAKVELTQRSGCDRDLVQQRMDTYEQELAQLRMQLQLFQSEQSRQSAQGAHEEFAEAGNGGVPTAAPTDLSAIIAGIVEYAMPVAARWVTCFIPSW</sequence>
<reference evidence="5" key="2">
    <citation type="submission" date="2019-09" db="UniProtKB">
        <authorList>
            <consortium name="WormBaseParasite"/>
        </authorList>
    </citation>
    <scope>IDENTIFICATION</scope>
</reference>
<protein>
    <submittedName>
        <fullName evidence="5">t-SNARE coiled-coil homology domain-containing protein</fullName>
    </submittedName>
</protein>
<evidence type="ECO:0000256" key="1">
    <source>
        <dbReference type="SAM" id="Coils"/>
    </source>
</evidence>
<gene>
    <name evidence="3" type="ORF">HPBE_LOCUS15570</name>
</gene>
<dbReference type="EMBL" id="UZAH01028922">
    <property type="protein sequence ID" value="VDP03198.1"/>
    <property type="molecule type" value="Genomic_DNA"/>
</dbReference>
<evidence type="ECO:0000313" key="4">
    <source>
        <dbReference type="Proteomes" id="UP000050761"/>
    </source>
</evidence>
<reference evidence="3 4" key="1">
    <citation type="submission" date="2018-11" db="EMBL/GenBank/DDBJ databases">
        <authorList>
            <consortium name="Pathogen Informatics"/>
        </authorList>
    </citation>
    <scope>NUCLEOTIDE SEQUENCE [LARGE SCALE GENOMIC DNA]</scope>
</reference>
<evidence type="ECO:0000256" key="2">
    <source>
        <dbReference type="SAM" id="Phobius"/>
    </source>
</evidence>
<keyword evidence="1" id="KW-0175">Coiled coil</keyword>
<accession>A0A183G2M8</accession>
<evidence type="ECO:0000313" key="3">
    <source>
        <dbReference type="EMBL" id="VDP03198.1"/>
    </source>
</evidence>
<dbReference type="Proteomes" id="UP000050761">
    <property type="component" value="Unassembled WGS sequence"/>
</dbReference>
<keyword evidence="4" id="KW-1185">Reference proteome</keyword>
<organism evidence="4 5">
    <name type="scientific">Heligmosomoides polygyrus</name>
    <name type="common">Parasitic roundworm</name>
    <dbReference type="NCBI Taxonomy" id="6339"/>
    <lineage>
        <taxon>Eukaryota</taxon>
        <taxon>Metazoa</taxon>
        <taxon>Ecdysozoa</taxon>
        <taxon>Nematoda</taxon>
        <taxon>Chromadorea</taxon>
        <taxon>Rhabditida</taxon>
        <taxon>Rhabditina</taxon>
        <taxon>Rhabditomorpha</taxon>
        <taxon>Strongyloidea</taxon>
        <taxon>Heligmosomidae</taxon>
        <taxon>Heligmosomoides</taxon>
    </lineage>
</organism>
<keyword evidence="2" id="KW-0472">Membrane</keyword>
<proteinExistence type="predicted"/>
<evidence type="ECO:0000313" key="5">
    <source>
        <dbReference type="WBParaSite" id="HPBE_0001557101-mRNA-1"/>
    </source>
</evidence>
<accession>A0A3P8B145</accession>
<keyword evidence="2" id="KW-1133">Transmembrane helix</keyword>
<dbReference type="AlphaFoldDB" id="A0A183G2M8"/>
<keyword evidence="2" id="KW-0812">Transmembrane</keyword>
<feature type="transmembrane region" description="Helical" evidence="2">
    <location>
        <begin position="20"/>
        <end position="40"/>
    </location>
</feature>
<dbReference type="WBParaSite" id="HPBE_0001557101-mRNA-1">
    <property type="protein sequence ID" value="HPBE_0001557101-mRNA-1"/>
    <property type="gene ID" value="HPBE_0001557101"/>
</dbReference>